<dbReference type="AlphaFoldDB" id="A0A0D2AB00"/>
<dbReference type="PROSITE" id="PS50013">
    <property type="entry name" value="CHROMO_2"/>
    <property type="match status" value="1"/>
</dbReference>
<gene>
    <name evidence="6" type="ORF">PV07_12647</name>
</gene>
<dbReference type="InterPro" id="IPR016197">
    <property type="entry name" value="Chromo-like_dom_sf"/>
</dbReference>
<dbReference type="GeneID" id="27351841"/>
<dbReference type="EMBL" id="KN847078">
    <property type="protein sequence ID" value="KIW21942.1"/>
    <property type="molecule type" value="Genomic_DNA"/>
</dbReference>
<dbReference type="GO" id="GO:0005634">
    <property type="term" value="C:nucleus"/>
    <property type="evidence" value="ECO:0007669"/>
    <property type="project" value="UniProtKB-SubCell"/>
</dbReference>
<feature type="non-terminal residue" evidence="6">
    <location>
        <position position="1"/>
    </location>
</feature>
<dbReference type="SUPFAM" id="SSF54160">
    <property type="entry name" value="Chromo domain-like"/>
    <property type="match status" value="1"/>
</dbReference>
<dbReference type="RefSeq" id="XP_016242158.1">
    <property type="nucleotide sequence ID" value="XM_016400190.1"/>
</dbReference>
<evidence type="ECO:0000256" key="1">
    <source>
        <dbReference type="ARBA" id="ARBA00004123"/>
    </source>
</evidence>
<dbReference type="VEuPathDB" id="FungiDB:PV07_12647"/>
<dbReference type="Proteomes" id="UP000054466">
    <property type="component" value="Unassembled WGS sequence"/>
</dbReference>
<keyword evidence="7" id="KW-1185">Reference proteome</keyword>
<evidence type="ECO:0000259" key="5">
    <source>
        <dbReference type="PROSITE" id="PS50013"/>
    </source>
</evidence>
<accession>A0A0D2AB00</accession>
<evidence type="ECO:0000313" key="6">
    <source>
        <dbReference type="EMBL" id="KIW21942.1"/>
    </source>
</evidence>
<sequence length="424" mass="47236">KLTGPATMADLSRPKGITILRRFRCPVPLCDDVSRPPPRDEDEYEPEWVVAEGREWKGQKRPVYYIKWKGYPLAEGTWEPFSNLGRELLQEFVPVNSVSDQGEPPNSDDRATPFELNPPISAKTHADGGMKVEPDRDIVSSCIKREEDPSDASVHASNLPIYGVPESGSTLNDRADYDEEGGERLPHSHRDTPVKLESTQREADCESSEAPSEYQPSEGESSDDEEYAIQNPTHVPGSGVARADTVEDTISTNVLPGESQSATLRSAATSTKDSNTKNAHPRNPLKFKELKDTPCPGCDKSFTAERIHSAIRLPYRKNRYHCRNCVKRYRKCGDPAPRSTRTNIKAKLLANEDCPGCGKPFQVVGVTRAEKMTTKEGLMAYHCVGCVIRRIEAQPELRTENLSTQEARNKLGSERMELDLLGRD</sequence>
<dbReference type="PROSITE" id="PS00598">
    <property type="entry name" value="CHROMO_1"/>
    <property type="match status" value="1"/>
</dbReference>
<dbReference type="CDD" id="cd00024">
    <property type="entry name" value="CD_CSD"/>
    <property type="match status" value="1"/>
</dbReference>
<dbReference type="SMART" id="SM00298">
    <property type="entry name" value="CHROMO"/>
    <property type="match status" value="1"/>
</dbReference>
<evidence type="ECO:0000256" key="4">
    <source>
        <dbReference type="SAM" id="MobiDB-lite"/>
    </source>
</evidence>
<dbReference type="InterPro" id="IPR023780">
    <property type="entry name" value="Chromo_domain"/>
</dbReference>
<comment type="subunit">
    <text evidence="2">Component of the NuA4 histone acetyltransferase complex.</text>
</comment>
<dbReference type="Pfam" id="PF00385">
    <property type="entry name" value="Chromo"/>
    <property type="match status" value="1"/>
</dbReference>
<feature type="domain" description="Chromo" evidence="5">
    <location>
        <begin position="44"/>
        <end position="84"/>
    </location>
</feature>
<proteinExistence type="predicted"/>
<feature type="compositionally biased region" description="Polar residues" evidence="4">
    <location>
        <begin position="248"/>
        <end position="278"/>
    </location>
</feature>
<dbReference type="GO" id="GO:0006338">
    <property type="term" value="P:chromatin remodeling"/>
    <property type="evidence" value="ECO:0007669"/>
    <property type="project" value="UniProtKB-ARBA"/>
</dbReference>
<reference evidence="6 7" key="1">
    <citation type="submission" date="2015-01" db="EMBL/GenBank/DDBJ databases">
        <title>The Genome Sequence of Cladophialophora immunda CBS83496.</title>
        <authorList>
            <consortium name="The Broad Institute Genomics Platform"/>
            <person name="Cuomo C."/>
            <person name="de Hoog S."/>
            <person name="Gorbushina A."/>
            <person name="Stielow B."/>
            <person name="Teixiera M."/>
            <person name="Abouelleil A."/>
            <person name="Chapman S.B."/>
            <person name="Priest M."/>
            <person name="Young S.K."/>
            <person name="Wortman J."/>
            <person name="Nusbaum C."/>
            <person name="Birren B."/>
        </authorList>
    </citation>
    <scope>NUCLEOTIDE SEQUENCE [LARGE SCALE GENOMIC DNA]</scope>
    <source>
        <strain evidence="6 7">CBS 83496</strain>
    </source>
</reference>
<evidence type="ECO:0000256" key="3">
    <source>
        <dbReference type="ARBA" id="ARBA00023242"/>
    </source>
</evidence>
<dbReference type="InterPro" id="IPR023779">
    <property type="entry name" value="Chromodomain_CS"/>
</dbReference>
<feature type="compositionally biased region" description="Basic and acidic residues" evidence="4">
    <location>
        <begin position="182"/>
        <end position="204"/>
    </location>
</feature>
<name>A0A0D2AB00_9EURO</name>
<comment type="subcellular location">
    <subcellularLocation>
        <location evidence="1">Nucleus</location>
    </subcellularLocation>
</comment>
<dbReference type="OrthoDB" id="433924at2759"/>
<feature type="compositionally biased region" description="Basic and acidic residues" evidence="4">
    <location>
        <begin position="124"/>
        <end position="147"/>
    </location>
</feature>
<protein>
    <recommendedName>
        <fullName evidence="5">Chromo domain-containing protein</fullName>
    </recommendedName>
</protein>
<dbReference type="HOGENOM" id="CLU_648218_0_0_1"/>
<feature type="region of interest" description="Disordered" evidence="4">
    <location>
        <begin position="96"/>
        <end position="284"/>
    </location>
</feature>
<organism evidence="6 7">
    <name type="scientific">Cladophialophora immunda</name>
    <dbReference type="NCBI Taxonomy" id="569365"/>
    <lineage>
        <taxon>Eukaryota</taxon>
        <taxon>Fungi</taxon>
        <taxon>Dikarya</taxon>
        <taxon>Ascomycota</taxon>
        <taxon>Pezizomycotina</taxon>
        <taxon>Eurotiomycetes</taxon>
        <taxon>Chaetothyriomycetidae</taxon>
        <taxon>Chaetothyriales</taxon>
        <taxon>Herpotrichiellaceae</taxon>
        <taxon>Cladophialophora</taxon>
    </lineage>
</organism>
<dbReference type="Gene3D" id="2.40.50.40">
    <property type="match status" value="1"/>
</dbReference>
<evidence type="ECO:0000256" key="2">
    <source>
        <dbReference type="ARBA" id="ARBA00011353"/>
    </source>
</evidence>
<evidence type="ECO:0000313" key="7">
    <source>
        <dbReference type="Proteomes" id="UP000054466"/>
    </source>
</evidence>
<dbReference type="InterPro" id="IPR000953">
    <property type="entry name" value="Chromo/chromo_shadow_dom"/>
</dbReference>
<keyword evidence="3" id="KW-0539">Nucleus</keyword>